<dbReference type="Pfam" id="PF03059">
    <property type="entry name" value="NAS"/>
    <property type="match status" value="1"/>
</dbReference>
<gene>
    <name evidence="4" type="ORF">HK100_003719</name>
</gene>
<dbReference type="SUPFAM" id="SSF53335">
    <property type="entry name" value="S-adenosyl-L-methionine-dependent methyltransferases"/>
    <property type="match status" value="1"/>
</dbReference>
<sequence length="365" mass="40292">MSSDKTLCLSFIESSSCDKRCCCCCRGCCDCDETADAMVETVGAQAAGKATCSTARNSAVDDACAVDKILSKQGEEKMPRTATNLLRSTLLNIYNEISALPTLSPNPATEAAFSKLIHTCCQPANKWSLTETEISQFIATDKVIQAFHPTMLALRGKAETCLENYHARLIIASENPVKALEEFPYYRNYVNMIHTEAHILYAAIGAPLQLNPYKVMFIGSGPLPMSALLLARDYFTFAQFTCIDMDENANALARQIVSFYCDSKRFQFISQDINHVEQNVIEGCNVIFMAALVGPNCSTKLQILSRIASKMQKGAFLMIRSTCGLKTLLYPELKDVDWVQFGLNLIFNVHPGNQAVHSVVVLQKD</sequence>
<dbReference type="Proteomes" id="UP001211907">
    <property type="component" value="Unassembled WGS sequence"/>
</dbReference>
<evidence type="ECO:0000256" key="3">
    <source>
        <dbReference type="ARBA" id="ARBA00022691"/>
    </source>
</evidence>
<comment type="caution">
    <text evidence="4">The sequence shown here is derived from an EMBL/GenBank/DDBJ whole genome shotgun (WGS) entry which is preliminary data.</text>
</comment>
<comment type="similarity">
    <text evidence="1">Belongs to the nicotianamine synthase (NAS)-like family.</text>
</comment>
<evidence type="ECO:0000256" key="1">
    <source>
        <dbReference type="ARBA" id="ARBA00007009"/>
    </source>
</evidence>
<dbReference type="AlphaFoldDB" id="A0AAD5XJ89"/>
<evidence type="ECO:0000256" key="2">
    <source>
        <dbReference type="ARBA" id="ARBA00022679"/>
    </source>
</evidence>
<reference evidence="4" key="1">
    <citation type="submission" date="2020-05" db="EMBL/GenBank/DDBJ databases">
        <title>Phylogenomic resolution of chytrid fungi.</title>
        <authorList>
            <person name="Stajich J.E."/>
            <person name="Amses K."/>
            <person name="Simmons R."/>
            <person name="Seto K."/>
            <person name="Myers J."/>
            <person name="Bonds A."/>
            <person name="Quandt C.A."/>
            <person name="Barry K."/>
            <person name="Liu P."/>
            <person name="Grigoriev I."/>
            <person name="Longcore J.E."/>
            <person name="James T.Y."/>
        </authorList>
    </citation>
    <scope>NUCLEOTIDE SEQUENCE</scope>
    <source>
        <strain evidence="4">JEL0513</strain>
    </source>
</reference>
<evidence type="ECO:0000313" key="4">
    <source>
        <dbReference type="EMBL" id="KAJ3134244.1"/>
    </source>
</evidence>
<organism evidence="4 5">
    <name type="scientific">Physocladia obscura</name>
    <dbReference type="NCBI Taxonomy" id="109957"/>
    <lineage>
        <taxon>Eukaryota</taxon>
        <taxon>Fungi</taxon>
        <taxon>Fungi incertae sedis</taxon>
        <taxon>Chytridiomycota</taxon>
        <taxon>Chytridiomycota incertae sedis</taxon>
        <taxon>Chytridiomycetes</taxon>
        <taxon>Chytridiales</taxon>
        <taxon>Chytriomycetaceae</taxon>
        <taxon>Physocladia</taxon>
    </lineage>
</organism>
<evidence type="ECO:0008006" key="6">
    <source>
        <dbReference type="Google" id="ProtNLM"/>
    </source>
</evidence>
<dbReference type="EMBL" id="JADGJH010000195">
    <property type="protein sequence ID" value="KAJ3134244.1"/>
    <property type="molecule type" value="Genomic_DNA"/>
</dbReference>
<dbReference type="InterPro" id="IPR029063">
    <property type="entry name" value="SAM-dependent_MTases_sf"/>
</dbReference>
<keyword evidence="2" id="KW-0808">Transferase</keyword>
<evidence type="ECO:0000313" key="5">
    <source>
        <dbReference type="Proteomes" id="UP001211907"/>
    </source>
</evidence>
<dbReference type="Gene3D" id="3.40.50.150">
    <property type="entry name" value="Vaccinia Virus protein VP39"/>
    <property type="match status" value="1"/>
</dbReference>
<dbReference type="PANTHER" id="PTHR32266">
    <property type="entry name" value="NICOTIANAMINE SYNTHASE 3"/>
    <property type="match status" value="1"/>
</dbReference>
<dbReference type="InterPro" id="IPR004298">
    <property type="entry name" value="Nicotian_synth"/>
</dbReference>
<keyword evidence="5" id="KW-1185">Reference proteome</keyword>
<dbReference type="GO" id="GO:0030410">
    <property type="term" value="F:nicotianamine synthase activity"/>
    <property type="evidence" value="ECO:0007669"/>
    <property type="project" value="InterPro"/>
</dbReference>
<dbReference type="PANTHER" id="PTHR32266:SF12">
    <property type="entry name" value="NICOTIANAMINE SYNTHASE 3"/>
    <property type="match status" value="1"/>
</dbReference>
<dbReference type="PROSITE" id="PS51142">
    <property type="entry name" value="NAS"/>
    <property type="match status" value="1"/>
</dbReference>
<protein>
    <recommendedName>
        <fullName evidence="6">Nicotianamine synthase</fullName>
    </recommendedName>
</protein>
<dbReference type="CDD" id="cd02440">
    <property type="entry name" value="AdoMet_MTases"/>
    <property type="match status" value="1"/>
</dbReference>
<proteinExistence type="inferred from homology"/>
<dbReference type="GO" id="GO:0030418">
    <property type="term" value="P:nicotianamine biosynthetic process"/>
    <property type="evidence" value="ECO:0007669"/>
    <property type="project" value="InterPro"/>
</dbReference>
<keyword evidence="3" id="KW-0949">S-adenosyl-L-methionine</keyword>
<name>A0AAD5XJ89_9FUNG</name>
<accession>A0AAD5XJ89</accession>